<gene>
    <name evidence="1" type="ORF">rsdtw13_37800</name>
</gene>
<dbReference type="EMBL" id="BROD01000001">
    <property type="protein sequence ID" value="GKX68522.1"/>
    <property type="molecule type" value="Genomic_DNA"/>
</dbReference>
<evidence type="ECO:0000313" key="2">
    <source>
        <dbReference type="Proteomes" id="UP001058074"/>
    </source>
</evidence>
<reference evidence="1" key="1">
    <citation type="journal article" date="2025" name="Int. J. Syst. Evol. Microbiol.">
        <title>Inconstantimicrobium mannanitabidum sp. nov., a novel member of the family Clostridiaceae isolated from anoxic soil under the treatment of reductive soil disinfestation.</title>
        <authorList>
            <person name="Ueki A."/>
            <person name="Tonouchi A."/>
            <person name="Honma S."/>
            <person name="Kaku N."/>
            <person name="Ueki K."/>
        </authorList>
    </citation>
    <scope>NUCLEOTIDE SEQUENCE</scope>
    <source>
        <strain evidence="1">TW13</strain>
    </source>
</reference>
<protein>
    <submittedName>
        <fullName evidence="1">Uncharacterized protein</fullName>
    </submittedName>
</protein>
<dbReference type="Proteomes" id="UP001058074">
    <property type="component" value="Unassembled WGS sequence"/>
</dbReference>
<evidence type="ECO:0000313" key="1">
    <source>
        <dbReference type="EMBL" id="GKX68522.1"/>
    </source>
</evidence>
<comment type="caution">
    <text evidence="1">The sequence shown here is derived from an EMBL/GenBank/DDBJ whole genome shotgun (WGS) entry which is preliminary data.</text>
</comment>
<name>A0ACB5RHG9_9CLOT</name>
<sequence length="287" mass="31901">MTSQDIKKIDKKLYESLKIDCPKCFGLCCAALYFSASEGFPADKEAGKPCLNLQSDFCCGIHQDLRKKGFKGCTAYDCLGAGQKIAQVTYGGQSWQEKPELAKQIFDVFLIMKQIHEMLWYLAEAFRAQTNDVIKSKLKDLIDETDSITHENVDFLMKFDIEAHRDKVNSLLRQTSEIVRARALGGQKSNLKKQKTIAGRLNLFGADLRKANLRGADLRGAFLIAANLSGNDLSGADLIGADLRDTDLRGANLEKSLFLTQSQINAAKGDANTKLPVTLEHPSYWEK</sequence>
<keyword evidence="2" id="KW-1185">Reference proteome</keyword>
<organism evidence="1 2">
    <name type="scientific">Inconstantimicrobium mannanitabidum</name>
    <dbReference type="NCBI Taxonomy" id="1604901"/>
    <lineage>
        <taxon>Bacteria</taxon>
        <taxon>Bacillati</taxon>
        <taxon>Bacillota</taxon>
        <taxon>Clostridia</taxon>
        <taxon>Eubacteriales</taxon>
        <taxon>Clostridiaceae</taxon>
        <taxon>Inconstantimicrobium</taxon>
    </lineage>
</organism>
<accession>A0ACB5RHG9</accession>
<proteinExistence type="predicted"/>